<evidence type="ECO:0000256" key="1">
    <source>
        <dbReference type="ARBA" id="ARBA00023015"/>
    </source>
</evidence>
<dbReference type="InterPro" id="IPR052362">
    <property type="entry name" value="HTH-GbsR_regulator"/>
</dbReference>
<name>A0A4S3PLQ0_9BACI</name>
<accession>A0A4S3PLQ0</accession>
<comment type="similarity">
    <text evidence="4">Belongs to the GbsR family.</text>
</comment>
<evidence type="ECO:0000256" key="2">
    <source>
        <dbReference type="ARBA" id="ARBA00023125"/>
    </source>
</evidence>
<dbReference type="OrthoDB" id="9800374at2"/>
<evidence type="ECO:0000313" key="6">
    <source>
        <dbReference type="Proteomes" id="UP000306477"/>
    </source>
</evidence>
<dbReference type="RefSeq" id="WP_136381389.1">
    <property type="nucleotide sequence ID" value="NZ_SLUB01000057.1"/>
</dbReference>
<dbReference type="InterPro" id="IPR036388">
    <property type="entry name" value="WH-like_DNA-bd_sf"/>
</dbReference>
<dbReference type="SUPFAM" id="SSF46785">
    <property type="entry name" value="Winged helix' DNA-binding domain"/>
    <property type="match status" value="1"/>
</dbReference>
<keyword evidence="1 4" id="KW-0805">Transcription regulation</keyword>
<keyword evidence="3 4" id="KW-0804">Transcription</keyword>
<evidence type="ECO:0000256" key="3">
    <source>
        <dbReference type="ARBA" id="ARBA00023163"/>
    </source>
</evidence>
<dbReference type="PANTHER" id="PTHR38465">
    <property type="entry name" value="HTH-TYPE TRANSCRIPTIONAL REGULATOR MJ1563-RELATED"/>
    <property type="match status" value="1"/>
</dbReference>
<dbReference type="NCBIfam" id="NF047500">
    <property type="entry name" value="choline_R_CudC"/>
    <property type="match status" value="1"/>
</dbReference>
<evidence type="ECO:0000256" key="4">
    <source>
        <dbReference type="PIRNR" id="PIRNR006707"/>
    </source>
</evidence>
<evidence type="ECO:0000313" key="5">
    <source>
        <dbReference type="EMBL" id="THE09975.1"/>
    </source>
</evidence>
<sequence>MQGEDKLEKARERVIDAIAQNMNLYGVTPSVGRLWGLMYFHDEPMTLDDMKQELGMSKTSMSTSVRNLMELKMVDKVWKKGIRKDLYEVEEDWYQTFIDFFTIKWRSGISMNVSAIQKSLSDLNELIKDEQESNEIKAEAESDIIKLKKALEYYFWLDRLVDSFESQEIFTFIPKE</sequence>
<gene>
    <name evidence="5" type="ORF">E1I69_20360</name>
</gene>
<dbReference type="Proteomes" id="UP000306477">
    <property type="component" value="Unassembled WGS sequence"/>
</dbReference>
<dbReference type="STRING" id="1033734.GCA_000285535_01158"/>
<dbReference type="AlphaFoldDB" id="A0A4S3PLQ0"/>
<organism evidence="5 6">
    <name type="scientific">Bacillus timonensis</name>
    <dbReference type="NCBI Taxonomy" id="1033734"/>
    <lineage>
        <taxon>Bacteria</taxon>
        <taxon>Bacillati</taxon>
        <taxon>Bacillota</taxon>
        <taxon>Bacilli</taxon>
        <taxon>Bacillales</taxon>
        <taxon>Bacillaceae</taxon>
        <taxon>Bacillus</taxon>
    </lineage>
</organism>
<dbReference type="Gene3D" id="1.10.10.10">
    <property type="entry name" value="Winged helix-like DNA-binding domain superfamily/Winged helix DNA-binding domain"/>
    <property type="match status" value="1"/>
</dbReference>
<dbReference type="PIRSF" id="PIRSF006707">
    <property type="entry name" value="MJ1563"/>
    <property type="match status" value="1"/>
</dbReference>
<reference evidence="5 6" key="1">
    <citation type="journal article" date="2019" name="Indoor Air">
        <title>Impacts of indoor surface finishes on bacterial viability.</title>
        <authorList>
            <person name="Hu J."/>
            <person name="Maamar S.B."/>
            <person name="Glawe A.J."/>
            <person name="Gottel N."/>
            <person name="Gilbert J.A."/>
            <person name="Hartmann E.M."/>
        </authorList>
    </citation>
    <scope>NUCLEOTIDE SEQUENCE [LARGE SCALE GENOMIC DNA]</scope>
    <source>
        <strain evidence="5 6">AF060A6</strain>
    </source>
</reference>
<dbReference type="InterPro" id="IPR026282">
    <property type="entry name" value="MJ1563"/>
</dbReference>
<dbReference type="EMBL" id="SLUB01000057">
    <property type="protein sequence ID" value="THE09975.1"/>
    <property type="molecule type" value="Genomic_DNA"/>
</dbReference>
<dbReference type="InterPro" id="IPR036390">
    <property type="entry name" value="WH_DNA-bd_sf"/>
</dbReference>
<proteinExistence type="inferred from homology"/>
<comment type="caution">
    <text evidence="5">The sequence shown here is derived from an EMBL/GenBank/DDBJ whole genome shotgun (WGS) entry which is preliminary data.</text>
</comment>
<dbReference type="PANTHER" id="PTHR38465:SF1">
    <property type="entry name" value="HTH-TYPE TRANSCRIPTIONAL REGULATOR MJ1563-RELATED"/>
    <property type="match status" value="1"/>
</dbReference>
<keyword evidence="6" id="KW-1185">Reference proteome</keyword>
<dbReference type="GO" id="GO:0003677">
    <property type="term" value="F:DNA binding"/>
    <property type="evidence" value="ECO:0007669"/>
    <property type="project" value="UniProtKB-UniRule"/>
</dbReference>
<keyword evidence="2 4" id="KW-0238">DNA-binding</keyword>
<protein>
    <recommendedName>
        <fullName evidence="4">HTH-type transcriptional regulator</fullName>
    </recommendedName>
</protein>